<name>A0A8J5FVU0_ZINOF</name>
<proteinExistence type="predicted"/>
<evidence type="ECO:0000259" key="3">
    <source>
        <dbReference type="Pfam" id="PF08392"/>
    </source>
</evidence>
<dbReference type="InterPro" id="IPR013601">
    <property type="entry name" value="FAE1_typ3_polyketide_synth"/>
</dbReference>
<dbReference type="EMBL" id="JACMSC010000013">
    <property type="protein sequence ID" value="KAG6493012.1"/>
    <property type="molecule type" value="Genomic_DNA"/>
</dbReference>
<keyword evidence="5" id="KW-1185">Reference proteome</keyword>
<dbReference type="Pfam" id="PF08392">
    <property type="entry name" value="FAE1_CUT1_RppA"/>
    <property type="match status" value="1"/>
</dbReference>
<reference evidence="4 5" key="1">
    <citation type="submission" date="2020-08" db="EMBL/GenBank/DDBJ databases">
        <title>Plant Genome Project.</title>
        <authorList>
            <person name="Zhang R.-G."/>
        </authorList>
    </citation>
    <scope>NUCLEOTIDE SEQUENCE [LARGE SCALE GENOMIC DNA]</scope>
    <source>
        <tissue evidence="4">Rhizome</tissue>
    </source>
</reference>
<feature type="region of interest" description="Disordered" evidence="2">
    <location>
        <begin position="148"/>
        <end position="169"/>
    </location>
</feature>
<dbReference type="Proteomes" id="UP000734854">
    <property type="component" value="Unassembled WGS sequence"/>
</dbReference>
<dbReference type="PANTHER" id="PTHR31561">
    <property type="entry name" value="3-KETOACYL-COA SYNTHASE"/>
    <property type="match status" value="1"/>
</dbReference>
<feature type="compositionally biased region" description="Low complexity" evidence="2">
    <location>
        <begin position="148"/>
        <end position="158"/>
    </location>
</feature>
<dbReference type="InterPro" id="IPR012392">
    <property type="entry name" value="3-ktacl-CoA_syn"/>
</dbReference>
<dbReference type="GO" id="GO:0016020">
    <property type="term" value="C:membrane"/>
    <property type="evidence" value="ECO:0007669"/>
    <property type="project" value="InterPro"/>
</dbReference>
<evidence type="ECO:0000313" key="4">
    <source>
        <dbReference type="EMBL" id="KAG6493012.1"/>
    </source>
</evidence>
<dbReference type="AlphaFoldDB" id="A0A8J5FVU0"/>
<evidence type="ECO:0000256" key="1">
    <source>
        <dbReference type="ARBA" id="ARBA00023315"/>
    </source>
</evidence>
<dbReference type="Gene3D" id="3.40.47.10">
    <property type="match status" value="1"/>
</dbReference>
<keyword evidence="1" id="KW-0012">Acyltransferase</keyword>
<organism evidence="4 5">
    <name type="scientific">Zingiber officinale</name>
    <name type="common">Ginger</name>
    <name type="synonym">Amomum zingiber</name>
    <dbReference type="NCBI Taxonomy" id="94328"/>
    <lineage>
        <taxon>Eukaryota</taxon>
        <taxon>Viridiplantae</taxon>
        <taxon>Streptophyta</taxon>
        <taxon>Embryophyta</taxon>
        <taxon>Tracheophyta</taxon>
        <taxon>Spermatophyta</taxon>
        <taxon>Magnoliopsida</taxon>
        <taxon>Liliopsida</taxon>
        <taxon>Zingiberales</taxon>
        <taxon>Zingiberaceae</taxon>
        <taxon>Zingiber</taxon>
    </lineage>
</organism>
<accession>A0A8J5FVU0</accession>
<keyword evidence="1" id="KW-0808">Transferase</keyword>
<dbReference type="GO" id="GO:0016747">
    <property type="term" value="F:acyltransferase activity, transferring groups other than amino-acyl groups"/>
    <property type="evidence" value="ECO:0007669"/>
    <property type="project" value="InterPro"/>
</dbReference>
<protein>
    <recommendedName>
        <fullName evidence="3">FAE domain-containing protein</fullName>
    </recommendedName>
</protein>
<gene>
    <name evidence="4" type="ORF">ZIOFF_047985</name>
</gene>
<dbReference type="SUPFAM" id="SSF53901">
    <property type="entry name" value="Thiolase-like"/>
    <property type="match status" value="1"/>
</dbReference>
<dbReference type="GO" id="GO:0006633">
    <property type="term" value="P:fatty acid biosynthetic process"/>
    <property type="evidence" value="ECO:0007669"/>
    <property type="project" value="InterPro"/>
</dbReference>
<dbReference type="InterPro" id="IPR016039">
    <property type="entry name" value="Thiolase-like"/>
</dbReference>
<evidence type="ECO:0000313" key="5">
    <source>
        <dbReference type="Proteomes" id="UP000734854"/>
    </source>
</evidence>
<evidence type="ECO:0000256" key="2">
    <source>
        <dbReference type="SAM" id="MobiDB-lite"/>
    </source>
</evidence>
<sequence length="169" mass="18563">MLMYLAMRRPLAVYLVDFACHLPPPEFKISFKELEELSIPCGKYDEETIAFQLKVLACCGLGDEAYIPPTLHQVPPCPSMAAAREEMQQVVFGALDSLFARTALDPCDVNVLVANCSRFNPTPSISSMIVNHYRLRSYAPSTSAAWAAAPASSPSARARPPPGELKFDR</sequence>
<comment type="caution">
    <text evidence="4">The sequence shown here is derived from an EMBL/GenBank/DDBJ whole genome shotgun (WGS) entry which is preliminary data.</text>
</comment>
<feature type="domain" description="FAE" evidence="3">
    <location>
        <begin position="6"/>
        <end position="137"/>
    </location>
</feature>